<sequence length="169" mass="19127">MTSRHRIFVSKDVLKFSSAHMTVFPDGSKERLHGHNFQVLLEFELHTTKLVSLLDFGLVKQTLAQVCARWDQRLLLGTRCPAFELVKQDATEVEFKLCGKRYVVPADEVALLPLENVVVETLAEELAFVLVEQLGSLLKRDVVAAMIVTVSESTNQGGSYRWEWEPRPS</sequence>
<accession>A0A085WC69</accession>
<protein>
    <recommendedName>
        <fullName evidence="5">6-carboxy-5,6,7,8-tetrahydropterin synthase</fullName>
        <ecNumber evidence="4">4.1.2.50</ecNumber>
    </recommendedName>
    <alternativeName>
        <fullName evidence="9">Queuosine biosynthesis protein QueD</fullName>
    </alternativeName>
</protein>
<dbReference type="InterPro" id="IPR038418">
    <property type="entry name" value="6-PTP_synth/QueD_sf"/>
</dbReference>
<dbReference type="Pfam" id="PF01242">
    <property type="entry name" value="PTPS"/>
    <property type="match status" value="1"/>
</dbReference>
<organism evidence="11 12">
    <name type="scientific">Hyalangium minutum</name>
    <dbReference type="NCBI Taxonomy" id="394096"/>
    <lineage>
        <taxon>Bacteria</taxon>
        <taxon>Pseudomonadati</taxon>
        <taxon>Myxococcota</taxon>
        <taxon>Myxococcia</taxon>
        <taxon>Myxococcales</taxon>
        <taxon>Cystobacterineae</taxon>
        <taxon>Archangiaceae</taxon>
        <taxon>Hyalangium</taxon>
    </lineage>
</organism>
<comment type="catalytic activity">
    <reaction evidence="10">
        <text>7,8-dihydroneopterin 3'-triphosphate + H2O = 6-carboxy-5,6,7,8-tetrahydropterin + triphosphate + acetaldehyde + 2 H(+)</text>
        <dbReference type="Rhea" id="RHEA:27966"/>
        <dbReference type="ChEBI" id="CHEBI:15343"/>
        <dbReference type="ChEBI" id="CHEBI:15377"/>
        <dbReference type="ChEBI" id="CHEBI:15378"/>
        <dbReference type="ChEBI" id="CHEBI:18036"/>
        <dbReference type="ChEBI" id="CHEBI:58462"/>
        <dbReference type="ChEBI" id="CHEBI:61032"/>
        <dbReference type="EC" id="4.1.2.50"/>
    </reaction>
</comment>
<keyword evidence="6" id="KW-0479">Metal-binding</keyword>
<evidence type="ECO:0000256" key="3">
    <source>
        <dbReference type="ARBA" id="ARBA00008900"/>
    </source>
</evidence>
<dbReference type="GO" id="GO:0046872">
    <property type="term" value="F:metal ion binding"/>
    <property type="evidence" value="ECO:0007669"/>
    <property type="project" value="UniProtKB-KW"/>
</dbReference>
<evidence type="ECO:0000313" key="12">
    <source>
        <dbReference type="Proteomes" id="UP000028725"/>
    </source>
</evidence>
<proteinExistence type="inferred from homology"/>
<comment type="cofactor">
    <cofactor evidence="1">
        <name>Zn(2+)</name>
        <dbReference type="ChEBI" id="CHEBI:29105"/>
    </cofactor>
</comment>
<evidence type="ECO:0000313" key="11">
    <source>
        <dbReference type="EMBL" id="KFE65282.1"/>
    </source>
</evidence>
<evidence type="ECO:0000256" key="9">
    <source>
        <dbReference type="ARBA" id="ARBA00031449"/>
    </source>
</evidence>
<dbReference type="PANTHER" id="PTHR12589">
    <property type="entry name" value="PYRUVOYL TETRAHYDROBIOPTERIN SYNTHASE"/>
    <property type="match status" value="1"/>
</dbReference>
<dbReference type="InterPro" id="IPR007115">
    <property type="entry name" value="6-PTP_synth/QueD"/>
</dbReference>
<dbReference type="STRING" id="394096.DB31_1398"/>
<keyword evidence="8" id="KW-0456">Lyase</keyword>
<evidence type="ECO:0000256" key="8">
    <source>
        <dbReference type="ARBA" id="ARBA00023239"/>
    </source>
</evidence>
<evidence type="ECO:0000256" key="6">
    <source>
        <dbReference type="ARBA" id="ARBA00022723"/>
    </source>
</evidence>
<dbReference type="RefSeq" id="WP_044193076.1">
    <property type="nucleotide sequence ID" value="NZ_JMCB01000012.1"/>
</dbReference>
<dbReference type="Proteomes" id="UP000028725">
    <property type="component" value="Unassembled WGS sequence"/>
</dbReference>
<evidence type="ECO:0000256" key="1">
    <source>
        <dbReference type="ARBA" id="ARBA00001947"/>
    </source>
</evidence>
<comment type="caution">
    <text evidence="11">The sequence shown here is derived from an EMBL/GenBank/DDBJ whole genome shotgun (WGS) entry which is preliminary data.</text>
</comment>
<dbReference type="EC" id="4.1.2.50" evidence="4"/>
<gene>
    <name evidence="11" type="ORF">DB31_1398</name>
</gene>
<dbReference type="PANTHER" id="PTHR12589:SF7">
    <property type="entry name" value="6-PYRUVOYL TETRAHYDROBIOPTERIN SYNTHASE"/>
    <property type="match status" value="1"/>
</dbReference>
<dbReference type="EMBL" id="JMCB01000012">
    <property type="protein sequence ID" value="KFE65282.1"/>
    <property type="molecule type" value="Genomic_DNA"/>
</dbReference>
<dbReference type="Gene3D" id="3.30.479.10">
    <property type="entry name" value="6-pyruvoyl tetrahydropterin synthase/QueD"/>
    <property type="match status" value="1"/>
</dbReference>
<name>A0A085WC69_9BACT</name>
<keyword evidence="12" id="KW-1185">Reference proteome</keyword>
<dbReference type="GO" id="GO:0070497">
    <property type="term" value="F:6-carboxytetrahydropterin synthase activity"/>
    <property type="evidence" value="ECO:0007669"/>
    <property type="project" value="UniProtKB-EC"/>
</dbReference>
<evidence type="ECO:0000256" key="5">
    <source>
        <dbReference type="ARBA" id="ARBA00018141"/>
    </source>
</evidence>
<dbReference type="AlphaFoldDB" id="A0A085WC69"/>
<keyword evidence="7" id="KW-0862">Zinc</keyword>
<dbReference type="SUPFAM" id="SSF55620">
    <property type="entry name" value="Tetrahydrobiopterin biosynthesis enzymes-like"/>
    <property type="match status" value="1"/>
</dbReference>
<comment type="similarity">
    <text evidence="3">Belongs to the PTPS family. QueD subfamily.</text>
</comment>
<evidence type="ECO:0000256" key="4">
    <source>
        <dbReference type="ARBA" id="ARBA00012982"/>
    </source>
</evidence>
<evidence type="ECO:0000256" key="7">
    <source>
        <dbReference type="ARBA" id="ARBA00022833"/>
    </source>
</evidence>
<dbReference type="OrthoDB" id="9804698at2"/>
<evidence type="ECO:0000256" key="10">
    <source>
        <dbReference type="ARBA" id="ARBA00048807"/>
    </source>
</evidence>
<reference evidence="11 12" key="1">
    <citation type="submission" date="2014-04" db="EMBL/GenBank/DDBJ databases">
        <title>Genome assembly of Hyalangium minutum DSM 14724.</title>
        <authorList>
            <person name="Sharma G."/>
            <person name="Subramanian S."/>
        </authorList>
    </citation>
    <scope>NUCLEOTIDE SEQUENCE [LARGE SCALE GENOMIC DNA]</scope>
    <source>
        <strain evidence="11 12">DSM 14724</strain>
    </source>
</reference>
<dbReference type="UniPathway" id="UPA00391"/>
<comment type="pathway">
    <text evidence="2">Purine metabolism; 7-cyano-7-deazaguanine biosynthesis.</text>
</comment>
<evidence type="ECO:0000256" key="2">
    <source>
        <dbReference type="ARBA" id="ARBA00005061"/>
    </source>
</evidence>